<name>A0ABU2QYM5_9ACTN</name>
<gene>
    <name evidence="2" type="ORF">RM698_08445</name>
</gene>
<protein>
    <submittedName>
        <fullName evidence="2">Uncharacterized protein</fullName>
    </submittedName>
</protein>
<feature type="region of interest" description="Disordered" evidence="1">
    <location>
        <begin position="71"/>
        <end position="94"/>
    </location>
</feature>
<organism evidence="2 3">
    <name type="scientific">Streptomyces evansiae</name>
    <dbReference type="NCBI Taxonomy" id="3075535"/>
    <lineage>
        <taxon>Bacteria</taxon>
        <taxon>Bacillati</taxon>
        <taxon>Actinomycetota</taxon>
        <taxon>Actinomycetes</taxon>
        <taxon>Kitasatosporales</taxon>
        <taxon>Streptomycetaceae</taxon>
        <taxon>Streptomyces</taxon>
    </lineage>
</organism>
<proteinExistence type="predicted"/>
<accession>A0ABU2QYM5</accession>
<dbReference type="EMBL" id="JAVRET010000014">
    <property type="protein sequence ID" value="MDT0409081.1"/>
    <property type="molecule type" value="Genomic_DNA"/>
</dbReference>
<dbReference type="RefSeq" id="WP_010267729.1">
    <property type="nucleotide sequence ID" value="NZ_JAVRET010000014.1"/>
</dbReference>
<evidence type="ECO:0000313" key="3">
    <source>
        <dbReference type="Proteomes" id="UP001183610"/>
    </source>
</evidence>
<reference evidence="3" key="1">
    <citation type="submission" date="2023-07" db="EMBL/GenBank/DDBJ databases">
        <title>30 novel species of actinomycetes from the DSMZ collection.</title>
        <authorList>
            <person name="Nouioui I."/>
        </authorList>
    </citation>
    <scope>NUCLEOTIDE SEQUENCE [LARGE SCALE GENOMIC DNA]</scope>
    <source>
        <strain evidence="3">DSM 41979</strain>
    </source>
</reference>
<sequence length="94" mass="10773">MKNLLEAIKAFEAIEDDAECTAAVSQVLRQWPDLHAQLRELRQQRVQALRDRQRKTWPEIAKIIGDVTPERAQQISKGLRGSKRPPKQGSDTEK</sequence>
<evidence type="ECO:0000256" key="1">
    <source>
        <dbReference type="SAM" id="MobiDB-lite"/>
    </source>
</evidence>
<dbReference type="Proteomes" id="UP001183610">
    <property type="component" value="Unassembled WGS sequence"/>
</dbReference>
<comment type="caution">
    <text evidence="2">The sequence shown here is derived from an EMBL/GenBank/DDBJ whole genome shotgun (WGS) entry which is preliminary data.</text>
</comment>
<keyword evidence="3" id="KW-1185">Reference proteome</keyword>
<evidence type="ECO:0000313" key="2">
    <source>
        <dbReference type="EMBL" id="MDT0409081.1"/>
    </source>
</evidence>